<evidence type="ECO:0008006" key="2">
    <source>
        <dbReference type="Google" id="ProtNLM"/>
    </source>
</evidence>
<feature type="non-terminal residue" evidence="1">
    <location>
        <position position="1"/>
    </location>
</feature>
<dbReference type="PANTHER" id="PTHR43857:SF1">
    <property type="entry name" value="YJGH FAMILY PROTEIN"/>
    <property type="match status" value="1"/>
</dbReference>
<dbReference type="InterPro" id="IPR035959">
    <property type="entry name" value="RutC-like_sf"/>
</dbReference>
<evidence type="ECO:0000313" key="1">
    <source>
        <dbReference type="EMBL" id="CEO55951.1"/>
    </source>
</evidence>
<accession>A0A0B7KMI6</accession>
<proteinExistence type="predicted"/>
<dbReference type="Gene3D" id="3.30.1330.40">
    <property type="entry name" value="RutC-like"/>
    <property type="match status" value="1"/>
</dbReference>
<dbReference type="AlphaFoldDB" id="A0A0B7KMI6"/>
<dbReference type="PANTHER" id="PTHR43857">
    <property type="entry name" value="BLR7761 PROTEIN"/>
    <property type="match status" value="1"/>
</dbReference>
<reference evidence="1" key="1">
    <citation type="submission" date="2015-01" db="EMBL/GenBank/DDBJ databases">
        <authorList>
            <person name="Durling Mikael"/>
        </authorList>
    </citation>
    <scope>NUCLEOTIDE SEQUENCE</scope>
</reference>
<protein>
    <recommendedName>
        <fullName evidence="2">YjgF-like protein</fullName>
    </recommendedName>
</protein>
<name>A0A0B7KMI6_BIOOC</name>
<dbReference type="Pfam" id="PF01042">
    <property type="entry name" value="Ribonuc_L-PSP"/>
    <property type="match status" value="1"/>
</dbReference>
<organism evidence="1">
    <name type="scientific">Bionectria ochroleuca</name>
    <name type="common">Gliocladium roseum</name>
    <dbReference type="NCBI Taxonomy" id="29856"/>
    <lineage>
        <taxon>Eukaryota</taxon>
        <taxon>Fungi</taxon>
        <taxon>Dikarya</taxon>
        <taxon>Ascomycota</taxon>
        <taxon>Pezizomycotina</taxon>
        <taxon>Sordariomycetes</taxon>
        <taxon>Hypocreomycetidae</taxon>
        <taxon>Hypocreales</taxon>
        <taxon>Bionectriaceae</taxon>
        <taxon>Clonostachys</taxon>
    </lineage>
</organism>
<dbReference type="SUPFAM" id="SSF55298">
    <property type="entry name" value="YjgF-like"/>
    <property type="match status" value="1"/>
</dbReference>
<sequence length="181" mass="20471">LYTDSFQAILPLPPKDFSRISEEIDLLPSSHRTLIFTMVQCQHFAYPGMGQILLKQHCYHQSIRIGDRIEVSGQGGWDTETGEVSKDVKTQIDQIFKNIDLALKDAGGKGWSQVYRITAYYIPETQHEDLMHMCNNIKKWIPGKEPLLTCVGVAKLTMEGMFMEIEVAAHDEEGGEAARKD</sequence>
<dbReference type="EMBL" id="CDPU01000059">
    <property type="protein sequence ID" value="CEO55951.1"/>
    <property type="molecule type" value="Genomic_DNA"/>
</dbReference>
<gene>
    <name evidence="1" type="ORF">BN869_000012009_1</name>
</gene>
<dbReference type="InterPro" id="IPR006175">
    <property type="entry name" value="YjgF/YER057c/UK114"/>
</dbReference>